<dbReference type="Proteomes" id="UP001432027">
    <property type="component" value="Unassembled WGS sequence"/>
</dbReference>
<feature type="non-terminal residue" evidence="1">
    <location>
        <position position="1"/>
    </location>
</feature>
<comment type="caution">
    <text evidence="1">The sequence shown here is derived from an EMBL/GenBank/DDBJ whole genome shotgun (WGS) entry which is preliminary data.</text>
</comment>
<dbReference type="AlphaFoldDB" id="A0AAV5U4F2"/>
<organism evidence="1 2">
    <name type="scientific">Pristionchus entomophagus</name>
    <dbReference type="NCBI Taxonomy" id="358040"/>
    <lineage>
        <taxon>Eukaryota</taxon>
        <taxon>Metazoa</taxon>
        <taxon>Ecdysozoa</taxon>
        <taxon>Nematoda</taxon>
        <taxon>Chromadorea</taxon>
        <taxon>Rhabditida</taxon>
        <taxon>Rhabditina</taxon>
        <taxon>Diplogasteromorpha</taxon>
        <taxon>Diplogasteroidea</taxon>
        <taxon>Neodiplogasteridae</taxon>
        <taxon>Pristionchus</taxon>
    </lineage>
</organism>
<sequence>FFPQAMKKKNQTAEVPADNLLSGVIRFDFDKISTLCFSGRYSNLVEIGGAVWMINVCKVDRYEYGDDMCVYIESMEYQPTKWLIDLNAKITLFNSDNRENISVCADMNLFYGALLNTICQNIT</sequence>
<accession>A0AAV5U4F2</accession>
<protein>
    <recommendedName>
        <fullName evidence="3">MATH domain-containing protein</fullName>
    </recommendedName>
</protein>
<evidence type="ECO:0008006" key="3">
    <source>
        <dbReference type="Google" id="ProtNLM"/>
    </source>
</evidence>
<gene>
    <name evidence="1" type="ORF">PENTCL1PPCAC_23831</name>
</gene>
<reference evidence="1" key="1">
    <citation type="submission" date="2023-10" db="EMBL/GenBank/DDBJ databases">
        <title>Genome assembly of Pristionchus species.</title>
        <authorList>
            <person name="Yoshida K."/>
            <person name="Sommer R.J."/>
        </authorList>
    </citation>
    <scope>NUCLEOTIDE SEQUENCE</scope>
    <source>
        <strain evidence="1">RS0144</strain>
    </source>
</reference>
<evidence type="ECO:0000313" key="1">
    <source>
        <dbReference type="EMBL" id="GMT01657.1"/>
    </source>
</evidence>
<keyword evidence="2" id="KW-1185">Reference proteome</keyword>
<feature type="non-terminal residue" evidence="1">
    <location>
        <position position="123"/>
    </location>
</feature>
<dbReference type="EMBL" id="BTSX01000005">
    <property type="protein sequence ID" value="GMT01657.1"/>
    <property type="molecule type" value="Genomic_DNA"/>
</dbReference>
<evidence type="ECO:0000313" key="2">
    <source>
        <dbReference type="Proteomes" id="UP001432027"/>
    </source>
</evidence>
<name>A0AAV5U4F2_9BILA</name>
<proteinExistence type="predicted"/>